<comment type="subunit">
    <text evidence="10">Part of the signal recognition particle protein translocation system, which is composed of SRP and FtsY.</text>
</comment>
<dbReference type="PANTHER" id="PTHR43134">
    <property type="entry name" value="SIGNAL RECOGNITION PARTICLE RECEPTOR SUBUNIT ALPHA"/>
    <property type="match status" value="1"/>
</dbReference>
<dbReference type="RefSeq" id="WP_338598859.1">
    <property type="nucleotide sequence ID" value="NZ_AP028679.1"/>
</dbReference>
<protein>
    <recommendedName>
        <fullName evidence="10">Signal recognition particle receptor FtsY</fullName>
        <shortName evidence="10">SRP receptor</shortName>
        <ecNumber evidence="10">3.6.5.4</ecNumber>
    </recommendedName>
</protein>
<gene>
    <name evidence="10" type="primary">ftsY</name>
    <name evidence="13" type="ORF">FAK_20940</name>
</gene>
<feature type="region of interest" description="Disordered" evidence="11">
    <location>
        <begin position="1"/>
        <end position="134"/>
    </location>
</feature>
<evidence type="ECO:0000259" key="12">
    <source>
        <dbReference type="PROSITE" id="PS00300"/>
    </source>
</evidence>
<dbReference type="GO" id="GO:0005886">
    <property type="term" value="C:plasma membrane"/>
    <property type="evidence" value="ECO:0007669"/>
    <property type="project" value="UniProtKB-SubCell"/>
</dbReference>
<keyword evidence="14" id="KW-1185">Reference proteome</keyword>
<organism evidence="13 14">
    <name type="scientific">Desulfoferula mesophila</name>
    <dbReference type="NCBI Taxonomy" id="3058419"/>
    <lineage>
        <taxon>Bacteria</taxon>
        <taxon>Pseudomonadati</taxon>
        <taxon>Thermodesulfobacteriota</taxon>
        <taxon>Desulfarculia</taxon>
        <taxon>Desulfarculales</taxon>
        <taxon>Desulfarculaceae</taxon>
        <taxon>Desulfoferula</taxon>
    </lineage>
</organism>
<dbReference type="EC" id="3.6.5.4" evidence="10"/>
<evidence type="ECO:0000256" key="10">
    <source>
        <dbReference type="HAMAP-Rule" id="MF_00920"/>
    </source>
</evidence>
<dbReference type="GO" id="GO:0003924">
    <property type="term" value="F:GTPase activity"/>
    <property type="evidence" value="ECO:0007669"/>
    <property type="project" value="UniProtKB-UniRule"/>
</dbReference>
<dbReference type="AlphaFoldDB" id="A0AAU9EZC0"/>
<dbReference type="Gene3D" id="1.20.120.140">
    <property type="entry name" value="Signal recognition particle SRP54, nucleotide-binding domain"/>
    <property type="match status" value="1"/>
</dbReference>
<feature type="domain" description="SRP54-type proteins GTP-binding" evidence="12">
    <location>
        <begin position="396"/>
        <end position="409"/>
    </location>
</feature>
<keyword evidence="7 10" id="KW-0675">Receptor</keyword>
<evidence type="ECO:0000256" key="2">
    <source>
        <dbReference type="ARBA" id="ARBA00022490"/>
    </source>
</evidence>
<dbReference type="InterPro" id="IPR013822">
    <property type="entry name" value="Signal_recog_particl_SRP54_hlx"/>
</dbReference>
<dbReference type="InterPro" id="IPR042101">
    <property type="entry name" value="SRP54_N_sf"/>
</dbReference>
<evidence type="ECO:0000256" key="1">
    <source>
        <dbReference type="ARBA" id="ARBA00022475"/>
    </source>
</evidence>
<dbReference type="GO" id="GO:0005047">
    <property type="term" value="F:signal recognition particle binding"/>
    <property type="evidence" value="ECO:0007669"/>
    <property type="project" value="TreeGrafter"/>
</dbReference>
<dbReference type="InterPro" id="IPR000897">
    <property type="entry name" value="SRP54_GTPase_dom"/>
</dbReference>
<keyword evidence="6 10" id="KW-0472">Membrane</keyword>
<evidence type="ECO:0000313" key="13">
    <source>
        <dbReference type="EMBL" id="BEQ15028.1"/>
    </source>
</evidence>
<sequence>MAFFKRFKKKKTPQEQEGQPQAQEQAASPEEQPSETPAAPQGEAEAVAAEATAEQLPETSEAQEQPPHEPEPVQEAGAAPQAPEAPAEPEEEPKPEEPAEPDAPAEPKAETEAPEPPEGEPKRGLWGRLGQRLKKTKDKIGGSIDRITLGKKIDEDTLDELEEVLVTADLGVQTSLKLIEQLRGKVARKELDDAEALKKALAKGITEVLSEVPPAPERDNNPHVIMVVGVNGVGKTTSIGKLANFFQRQGRSVLLAAGDTFRAAANEQLTIWCERVGCDIVGGQEGADPSAVAYDAVEAAVTRGHDLVLIDTAGRLHTKVNLMEELKKIHRVLGKKLPGAPHEVILVVDATTGQNALQQAKLFNQVVPLTGLILTKLDGTAKGGVVVAISGEMKLPICFVGLGEGMEDLRPFEAEGFAEAIF</sequence>
<dbReference type="Gene3D" id="3.40.50.300">
    <property type="entry name" value="P-loop containing nucleotide triphosphate hydrolases"/>
    <property type="match status" value="1"/>
</dbReference>
<name>A0AAU9EZC0_9BACT</name>
<dbReference type="GO" id="GO:0005525">
    <property type="term" value="F:GTP binding"/>
    <property type="evidence" value="ECO:0007669"/>
    <property type="project" value="UniProtKB-UniRule"/>
</dbReference>
<reference evidence="14" key="1">
    <citation type="journal article" date="2023" name="Arch. Microbiol.">
        <title>Desulfoferula mesophilus gen. nov. sp. nov., a mesophilic sulfate-reducing bacterium isolated from a brackish lake sediment.</title>
        <authorList>
            <person name="Watanabe T."/>
            <person name="Yabe T."/>
            <person name="Tsuji J.M."/>
            <person name="Fukui M."/>
        </authorList>
    </citation>
    <scope>NUCLEOTIDE SEQUENCE [LARGE SCALE GENOMIC DNA]</scope>
    <source>
        <strain evidence="14">12FAK</strain>
    </source>
</reference>
<dbReference type="SMART" id="SM00382">
    <property type="entry name" value="AAA"/>
    <property type="match status" value="1"/>
</dbReference>
<feature type="compositionally biased region" description="Low complexity" evidence="11">
    <location>
        <begin position="15"/>
        <end position="54"/>
    </location>
</feature>
<keyword evidence="4 10" id="KW-0378">Hydrolase</keyword>
<dbReference type="FunFam" id="1.20.120.140:FF:000002">
    <property type="entry name" value="Signal recognition particle receptor FtsY"/>
    <property type="match status" value="1"/>
</dbReference>
<keyword evidence="1 10" id="KW-1003">Cell membrane</keyword>
<evidence type="ECO:0000313" key="14">
    <source>
        <dbReference type="Proteomes" id="UP001366166"/>
    </source>
</evidence>
<evidence type="ECO:0000256" key="6">
    <source>
        <dbReference type="ARBA" id="ARBA00023136"/>
    </source>
</evidence>
<dbReference type="SMART" id="SM00962">
    <property type="entry name" value="SRP54"/>
    <property type="match status" value="1"/>
</dbReference>
<comment type="catalytic activity">
    <reaction evidence="8 10">
        <text>GTP + H2O = GDP + phosphate + H(+)</text>
        <dbReference type="Rhea" id="RHEA:19669"/>
        <dbReference type="ChEBI" id="CHEBI:15377"/>
        <dbReference type="ChEBI" id="CHEBI:15378"/>
        <dbReference type="ChEBI" id="CHEBI:37565"/>
        <dbReference type="ChEBI" id="CHEBI:43474"/>
        <dbReference type="ChEBI" id="CHEBI:58189"/>
        <dbReference type="EC" id="3.6.5.4"/>
    </reaction>
</comment>
<evidence type="ECO:0000256" key="9">
    <source>
        <dbReference type="ARBA" id="ARBA00053570"/>
    </source>
</evidence>
<comment type="subcellular location">
    <subcellularLocation>
        <location evidence="10">Cell membrane</location>
        <topology evidence="10">Peripheral membrane protein</topology>
        <orientation evidence="10">Cytoplasmic side</orientation>
    </subcellularLocation>
    <subcellularLocation>
        <location evidence="10">Cytoplasm</location>
    </subcellularLocation>
</comment>
<dbReference type="SUPFAM" id="SSF47364">
    <property type="entry name" value="Domain of the SRP/SRP receptor G-proteins"/>
    <property type="match status" value="1"/>
</dbReference>
<proteinExistence type="inferred from homology"/>
<dbReference type="PANTHER" id="PTHR43134:SF1">
    <property type="entry name" value="SIGNAL RECOGNITION PARTICLE RECEPTOR SUBUNIT ALPHA"/>
    <property type="match status" value="1"/>
</dbReference>
<feature type="binding site" evidence="10">
    <location>
        <begin position="229"/>
        <end position="236"/>
    </location>
    <ligand>
        <name>GTP</name>
        <dbReference type="ChEBI" id="CHEBI:37565"/>
    </ligand>
</feature>
<feature type="compositionally biased region" description="Low complexity" evidence="11">
    <location>
        <begin position="73"/>
        <end position="85"/>
    </location>
</feature>
<feature type="compositionally biased region" description="Basic residues" evidence="11">
    <location>
        <begin position="1"/>
        <end position="11"/>
    </location>
</feature>
<dbReference type="SUPFAM" id="SSF52540">
    <property type="entry name" value="P-loop containing nucleoside triphosphate hydrolases"/>
    <property type="match status" value="1"/>
</dbReference>
<evidence type="ECO:0000256" key="4">
    <source>
        <dbReference type="ARBA" id="ARBA00022801"/>
    </source>
</evidence>
<feature type="compositionally biased region" description="Acidic residues" evidence="11">
    <location>
        <begin position="87"/>
        <end position="100"/>
    </location>
</feature>
<comment type="similarity">
    <text evidence="10">Belongs to the GTP-binding SRP family. FtsY subfamily.</text>
</comment>
<dbReference type="Pfam" id="PF02881">
    <property type="entry name" value="SRP54_N"/>
    <property type="match status" value="1"/>
</dbReference>
<dbReference type="InterPro" id="IPR004390">
    <property type="entry name" value="SR_rcpt_FtsY"/>
</dbReference>
<dbReference type="EMBL" id="AP028679">
    <property type="protein sequence ID" value="BEQ15028.1"/>
    <property type="molecule type" value="Genomic_DNA"/>
</dbReference>
<keyword evidence="3 10" id="KW-0547">Nucleotide-binding</keyword>
<evidence type="ECO:0000256" key="11">
    <source>
        <dbReference type="SAM" id="MobiDB-lite"/>
    </source>
</evidence>
<evidence type="ECO:0000256" key="5">
    <source>
        <dbReference type="ARBA" id="ARBA00023134"/>
    </source>
</evidence>
<dbReference type="InterPro" id="IPR027417">
    <property type="entry name" value="P-loop_NTPase"/>
</dbReference>
<dbReference type="CDD" id="cd17874">
    <property type="entry name" value="FtsY"/>
    <property type="match status" value="1"/>
</dbReference>
<dbReference type="InterPro" id="IPR003593">
    <property type="entry name" value="AAA+_ATPase"/>
</dbReference>
<feature type="binding site" evidence="10">
    <location>
        <begin position="375"/>
        <end position="378"/>
    </location>
    <ligand>
        <name>GTP</name>
        <dbReference type="ChEBI" id="CHEBI:37565"/>
    </ligand>
</feature>
<dbReference type="NCBIfam" id="TIGR00064">
    <property type="entry name" value="ftsY"/>
    <property type="match status" value="1"/>
</dbReference>
<feature type="binding site" evidence="10">
    <location>
        <begin position="311"/>
        <end position="315"/>
    </location>
    <ligand>
        <name>GTP</name>
        <dbReference type="ChEBI" id="CHEBI:37565"/>
    </ligand>
</feature>
<dbReference type="HAMAP" id="MF_00920">
    <property type="entry name" value="FtsY"/>
    <property type="match status" value="1"/>
</dbReference>
<dbReference type="PROSITE" id="PS00300">
    <property type="entry name" value="SRP54"/>
    <property type="match status" value="1"/>
</dbReference>
<keyword evidence="5 10" id="KW-0342">GTP-binding</keyword>
<accession>A0AAU9EZC0</accession>
<comment type="function">
    <text evidence="9">Involved in targeting and insertion of nascent membrane proteins into the cytoplasmic membrane. Acts as a receptor for the complex formed by the signal recognition particle (SRP) and the ribosome-nascent chain (RNC). Interaction with SRP-RNC leads to the transfer of the RNC complex to the Sec translocase for insertion into the membrane, the hydrolysis of GTP by both Ffh and FtsY, and the dissociation of the SRP-FtsY complex into the individual components.</text>
</comment>
<dbReference type="SMART" id="SM00963">
    <property type="entry name" value="SRP54_N"/>
    <property type="match status" value="1"/>
</dbReference>
<dbReference type="Pfam" id="PF00448">
    <property type="entry name" value="SRP54"/>
    <property type="match status" value="1"/>
</dbReference>
<evidence type="ECO:0000256" key="8">
    <source>
        <dbReference type="ARBA" id="ARBA00048027"/>
    </source>
</evidence>
<dbReference type="KEGG" id="dmp:FAK_20940"/>
<dbReference type="InterPro" id="IPR036225">
    <property type="entry name" value="SRP/SRP_N"/>
</dbReference>
<dbReference type="GO" id="GO:0005737">
    <property type="term" value="C:cytoplasm"/>
    <property type="evidence" value="ECO:0007669"/>
    <property type="project" value="UniProtKB-SubCell"/>
</dbReference>
<dbReference type="GO" id="GO:0006614">
    <property type="term" value="P:SRP-dependent cotranslational protein targeting to membrane"/>
    <property type="evidence" value="ECO:0007669"/>
    <property type="project" value="InterPro"/>
</dbReference>
<dbReference type="Proteomes" id="UP001366166">
    <property type="component" value="Chromosome"/>
</dbReference>
<evidence type="ECO:0000256" key="7">
    <source>
        <dbReference type="ARBA" id="ARBA00023170"/>
    </source>
</evidence>
<keyword evidence="2 10" id="KW-0963">Cytoplasm</keyword>
<dbReference type="FunFam" id="3.40.50.300:FF:000053">
    <property type="entry name" value="Signal recognition particle receptor FtsY"/>
    <property type="match status" value="1"/>
</dbReference>
<evidence type="ECO:0000256" key="3">
    <source>
        <dbReference type="ARBA" id="ARBA00022741"/>
    </source>
</evidence>